<feature type="region of interest" description="Disordered" evidence="4">
    <location>
        <begin position="668"/>
        <end position="720"/>
    </location>
</feature>
<feature type="compositionally biased region" description="Polar residues" evidence="4">
    <location>
        <begin position="791"/>
        <end position="804"/>
    </location>
</feature>
<evidence type="ECO:0000256" key="2">
    <source>
        <dbReference type="ARBA" id="ARBA00023012"/>
    </source>
</evidence>
<protein>
    <recommendedName>
        <fullName evidence="5">Response regulatory domain-containing protein</fullName>
    </recommendedName>
</protein>
<dbReference type="EMBL" id="ML769485">
    <property type="protein sequence ID" value="KAE9398247.1"/>
    <property type="molecule type" value="Genomic_DNA"/>
</dbReference>
<dbReference type="PROSITE" id="PS50110">
    <property type="entry name" value="RESPONSE_REGULATORY"/>
    <property type="match status" value="1"/>
</dbReference>
<feature type="region of interest" description="Disordered" evidence="4">
    <location>
        <begin position="994"/>
        <end position="1021"/>
    </location>
</feature>
<feature type="compositionally biased region" description="Polar residues" evidence="4">
    <location>
        <begin position="413"/>
        <end position="427"/>
    </location>
</feature>
<feature type="compositionally biased region" description="Polar residues" evidence="4">
    <location>
        <begin position="34"/>
        <end position="53"/>
    </location>
</feature>
<feature type="compositionally biased region" description="Pro residues" evidence="4">
    <location>
        <begin position="503"/>
        <end position="513"/>
    </location>
</feature>
<dbReference type="Pfam" id="PF00072">
    <property type="entry name" value="Response_reg"/>
    <property type="match status" value="1"/>
</dbReference>
<evidence type="ECO:0000256" key="3">
    <source>
        <dbReference type="PROSITE-ProRule" id="PRU00169"/>
    </source>
</evidence>
<dbReference type="PANTHER" id="PTHR45339">
    <property type="entry name" value="HYBRID SIGNAL TRANSDUCTION HISTIDINE KINASE J"/>
    <property type="match status" value="1"/>
</dbReference>
<feature type="compositionally biased region" description="Low complexity" evidence="4">
    <location>
        <begin position="668"/>
        <end position="699"/>
    </location>
</feature>
<gene>
    <name evidence="6" type="ORF">BT96DRAFT_822273</name>
</gene>
<name>A0A6A4HMI1_9AGAR</name>
<dbReference type="Gene3D" id="3.40.50.2300">
    <property type="match status" value="1"/>
</dbReference>
<evidence type="ECO:0000256" key="1">
    <source>
        <dbReference type="ARBA" id="ARBA00022553"/>
    </source>
</evidence>
<feature type="region of interest" description="Disordered" evidence="4">
    <location>
        <begin position="406"/>
        <end position="427"/>
    </location>
</feature>
<feature type="region of interest" description="Disordered" evidence="4">
    <location>
        <begin position="1098"/>
        <end position="1225"/>
    </location>
</feature>
<dbReference type="GO" id="GO:0000156">
    <property type="term" value="F:phosphorelay response regulator activity"/>
    <property type="evidence" value="ECO:0007669"/>
    <property type="project" value="UniProtKB-ARBA"/>
</dbReference>
<evidence type="ECO:0000313" key="7">
    <source>
        <dbReference type="Proteomes" id="UP000799118"/>
    </source>
</evidence>
<feature type="compositionally biased region" description="Pro residues" evidence="4">
    <location>
        <begin position="1110"/>
        <end position="1131"/>
    </location>
</feature>
<keyword evidence="7" id="KW-1185">Reference proteome</keyword>
<evidence type="ECO:0000313" key="6">
    <source>
        <dbReference type="EMBL" id="KAE9398247.1"/>
    </source>
</evidence>
<dbReference type="AlphaFoldDB" id="A0A6A4HMI1"/>
<dbReference type="Proteomes" id="UP000799118">
    <property type="component" value="Unassembled WGS sequence"/>
</dbReference>
<feature type="compositionally biased region" description="Low complexity" evidence="4">
    <location>
        <begin position="813"/>
        <end position="822"/>
    </location>
</feature>
<dbReference type="SUPFAM" id="SSF52172">
    <property type="entry name" value="CheY-like"/>
    <property type="match status" value="1"/>
</dbReference>
<feature type="compositionally biased region" description="Basic residues" evidence="4">
    <location>
        <begin position="553"/>
        <end position="562"/>
    </location>
</feature>
<dbReference type="InterPro" id="IPR011006">
    <property type="entry name" value="CheY-like_superfamily"/>
</dbReference>
<feature type="compositionally biased region" description="Low complexity" evidence="4">
    <location>
        <begin position="1194"/>
        <end position="1214"/>
    </location>
</feature>
<feature type="region of interest" description="Disordered" evidence="4">
    <location>
        <begin position="119"/>
        <end position="146"/>
    </location>
</feature>
<dbReference type="PANTHER" id="PTHR45339:SF1">
    <property type="entry name" value="HYBRID SIGNAL TRANSDUCTION HISTIDINE KINASE J"/>
    <property type="match status" value="1"/>
</dbReference>
<feature type="compositionally biased region" description="Basic and acidic residues" evidence="4">
    <location>
        <begin position="1175"/>
        <end position="1185"/>
    </location>
</feature>
<evidence type="ECO:0000259" key="5">
    <source>
        <dbReference type="PROSITE" id="PS50110"/>
    </source>
</evidence>
<dbReference type="OrthoDB" id="21225at2759"/>
<organism evidence="6 7">
    <name type="scientific">Gymnopus androsaceus JB14</name>
    <dbReference type="NCBI Taxonomy" id="1447944"/>
    <lineage>
        <taxon>Eukaryota</taxon>
        <taxon>Fungi</taxon>
        <taxon>Dikarya</taxon>
        <taxon>Basidiomycota</taxon>
        <taxon>Agaricomycotina</taxon>
        <taxon>Agaricomycetes</taxon>
        <taxon>Agaricomycetidae</taxon>
        <taxon>Agaricales</taxon>
        <taxon>Marasmiineae</taxon>
        <taxon>Omphalotaceae</taxon>
        <taxon>Gymnopus</taxon>
    </lineage>
</organism>
<dbReference type="InterPro" id="IPR001789">
    <property type="entry name" value="Sig_transdc_resp-reg_receiver"/>
</dbReference>
<dbReference type="CDD" id="cd17546">
    <property type="entry name" value="REC_hyHK_CKI1_RcsC-like"/>
    <property type="match status" value="1"/>
</dbReference>
<dbReference type="FunFam" id="3.40.50.2300:FF:000146">
    <property type="entry name" value="Putative two-component response regulator SSK1p"/>
    <property type="match status" value="1"/>
</dbReference>
<feature type="region of interest" description="Disordered" evidence="4">
    <location>
        <begin position="767"/>
        <end position="890"/>
    </location>
</feature>
<keyword evidence="2" id="KW-0902">Two-component regulatory system</keyword>
<feature type="region of interest" description="Disordered" evidence="4">
    <location>
        <begin position="1"/>
        <end position="94"/>
    </location>
</feature>
<feature type="region of interest" description="Disordered" evidence="4">
    <location>
        <begin position="476"/>
        <end position="514"/>
    </location>
</feature>
<dbReference type="SMART" id="SM00448">
    <property type="entry name" value="REC"/>
    <property type="match status" value="1"/>
</dbReference>
<reference evidence="6" key="1">
    <citation type="journal article" date="2019" name="Environ. Microbiol.">
        <title>Fungal ecological strategies reflected in gene transcription - a case study of two litter decomposers.</title>
        <authorList>
            <person name="Barbi F."/>
            <person name="Kohler A."/>
            <person name="Barry K."/>
            <person name="Baskaran P."/>
            <person name="Daum C."/>
            <person name="Fauchery L."/>
            <person name="Ihrmark K."/>
            <person name="Kuo A."/>
            <person name="LaButti K."/>
            <person name="Lipzen A."/>
            <person name="Morin E."/>
            <person name="Grigoriev I.V."/>
            <person name="Henrissat B."/>
            <person name="Lindahl B."/>
            <person name="Martin F."/>
        </authorList>
    </citation>
    <scope>NUCLEOTIDE SEQUENCE</scope>
    <source>
        <strain evidence="6">JB14</strain>
    </source>
</reference>
<feature type="compositionally biased region" description="Polar residues" evidence="4">
    <location>
        <begin position="563"/>
        <end position="573"/>
    </location>
</feature>
<feature type="domain" description="Response regulatory" evidence="5">
    <location>
        <begin position="915"/>
        <end position="1071"/>
    </location>
</feature>
<feature type="compositionally biased region" description="Low complexity" evidence="4">
    <location>
        <begin position="1132"/>
        <end position="1157"/>
    </location>
</feature>
<feature type="modified residue" description="4-aspartylphosphate" evidence="3">
    <location>
        <position position="968"/>
    </location>
</feature>
<accession>A0A6A4HMI1</accession>
<proteinExistence type="predicted"/>
<sequence>MPSSNAGLSPTEEGDEKHLVQDVVVPDMPPFNRFSINVPSEPSRPISTPTSSDRPALSSDSGGSDSSDDEDSGHEAEAGDTFDANHSPTIPRIRPVLSGQPALAHPRFSRAFSLPLPSQLGHLEHPHKSSLSSPRQTAYSDPVSPQPQFAELSLELADSVQMVIQTLLQISPAQVLDPAKEQFSACALAVPTPSMSAMFTAMKNLNYISANMSAFASEEDVEDVPLFSSRKHNDFDIGELLQNTGDALSGSAAQAGVDLVLFHGDATLKHVSVKGDESGMSYLLAHLIRQVLATCQRGDTIELGLFVKSRSSLLRQNSLPPETPEEDLYRAMEGEGKVQCVVEIIHRFSPASTSEGTSRRQPLFSALLSRRLLDKVGATLSEPVPSFDGSLEIGRSCRLSFALDAGVSPHESPGTTMEDGSSASEPSLEQLSTFVDSLKGKKVHLYASSKGSFAHHLTSYLTTWGMDVRHISKEGGVESIPENPSPSPTTALSSSNINYTPSGIPPKMEPPRQPKTQPVSFIFIDDDTTVLKERLQAIREEQMYPLNIGRKRPSLAAHHRPRSSPQVNRISPAVNASTPTPVVILHFTSLGNYKATKDLVQSVLSSYTGTLSPLPEVMIIPKPAGPRRFLTALHTAVTKPVVDRFFSPIATTPSTPYTLTGTSFFGSYSNPSSNSPRTPSVHRPSGSRSSSNGSSRSVNTITENHANIPPSPLGTQESTEYFSSEGVAKFGEAAVKLGDTARAGVILQSPDGYSTGIFFSPRAEKTSAFSSYSTERERGRLSSVVSGPRRSISSVEAPQVTFSSLREEVSGESPRSGTRPGTRPGGIGIDVNVKAPSRQSPETPPQTPGRSSLDLGVRKGISTVTPPGSPLAGSSVPPIARPPRRPKEAKGLGLIPALTGKKGKSPAENIVPPISVLIVDDNPINRTILSTFMKKNKIKYDVASNGKEAVEKWKTGEFHSNSSDVQMDIQMPVMDGIDATRTIRHIERVNAGYIQPSPSVESEDRFSSTPSDETDSRASAPSPYRSSVIIVALTASSLQSDRLAALGAGCNDFLTKPVSLQWLNNKLIEWGSIKALSMYADMTPDAVKTQKTQAKNIAERLHVPRGRKTPPSPTVPKPPAPSVQPATPPPSAVSQPPQSASPPSGSSSLWSPGQPSAALSFRTHLGLKSPLSDTPTDHHGFRDPQDDSTPPLPSSVVLDPPSSTQTPTQSPPTSEDINGLLPVLF</sequence>
<keyword evidence="1 3" id="KW-0597">Phosphoprotein</keyword>
<feature type="region of interest" description="Disordered" evidence="4">
    <location>
        <begin position="553"/>
        <end position="573"/>
    </location>
</feature>
<evidence type="ECO:0000256" key="4">
    <source>
        <dbReference type="SAM" id="MobiDB-lite"/>
    </source>
</evidence>
<feature type="compositionally biased region" description="Polar residues" evidence="4">
    <location>
        <begin position="129"/>
        <end position="139"/>
    </location>
</feature>